<evidence type="ECO:0000313" key="2">
    <source>
        <dbReference type="EMBL" id="CAF1409472.1"/>
    </source>
</evidence>
<organism evidence="3 4">
    <name type="scientific">Didymodactylos carnosus</name>
    <dbReference type="NCBI Taxonomy" id="1234261"/>
    <lineage>
        <taxon>Eukaryota</taxon>
        <taxon>Metazoa</taxon>
        <taxon>Spiralia</taxon>
        <taxon>Gnathifera</taxon>
        <taxon>Rotifera</taxon>
        <taxon>Eurotatoria</taxon>
        <taxon>Bdelloidea</taxon>
        <taxon>Philodinida</taxon>
        <taxon>Philodinidae</taxon>
        <taxon>Didymodactylos</taxon>
    </lineage>
</organism>
<gene>
    <name evidence="2" type="ORF">OVA965_LOCUS33319</name>
    <name evidence="3" type="ORF">TMI583_LOCUS34203</name>
</gene>
<name>A0A8S2SD08_9BILA</name>
<evidence type="ECO:0000313" key="3">
    <source>
        <dbReference type="EMBL" id="CAF4213989.1"/>
    </source>
</evidence>
<comment type="caution">
    <text evidence="3">The sequence shown here is derived from an EMBL/GenBank/DDBJ whole genome shotgun (WGS) entry which is preliminary data.</text>
</comment>
<dbReference type="EMBL" id="CAJNOK010026832">
    <property type="protein sequence ID" value="CAF1409472.1"/>
    <property type="molecule type" value="Genomic_DNA"/>
</dbReference>
<dbReference type="InterPro" id="IPR032675">
    <property type="entry name" value="LRR_dom_sf"/>
</dbReference>
<dbReference type="InterPro" id="IPR001810">
    <property type="entry name" value="F-box_dom"/>
</dbReference>
<dbReference type="SUPFAM" id="SSF52047">
    <property type="entry name" value="RNI-like"/>
    <property type="match status" value="1"/>
</dbReference>
<dbReference type="Proteomes" id="UP000682733">
    <property type="component" value="Unassembled WGS sequence"/>
</dbReference>
<accession>A0A8S2SD08</accession>
<dbReference type="Proteomes" id="UP000677228">
    <property type="component" value="Unassembled WGS sequence"/>
</dbReference>
<reference evidence="3" key="1">
    <citation type="submission" date="2021-02" db="EMBL/GenBank/DDBJ databases">
        <authorList>
            <person name="Nowell W R."/>
        </authorList>
    </citation>
    <scope>NUCLEOTIDE SEQUENCE</scope>
</reference>
<dbReference type="PROSITE" id="PS50181">
    <property type="entry name" value="FBOX"/>
    <property type="match status" value="1"/>
</dbReference>
<evidence type="ECO:0000313" key="4">
    <source>
        <dbReference type="Proteomes" id="UP000682733"/>
    </source>
</evidence>
<sequence length="598" mass="70469">MLLLESLPNEILLEIFYWICPSDLFKSFFNQNSRLNLLISASRFRLSLSGDQKKTFDYCCEIIMPKILKNHVVSFNFDDRHDRVSKHSISQLLADIEEFTELKSLTIYALFSSNIKDLIPKLGKFECLTNLSLTFMHQRVQFISRLGNDVETDTKKICKMIIWKELRALKHCKLAFPHTMCFQTTMTGPINLEYLKISHCNLTEMIALLKHIPKLKHFSVCICTYGEQYPEYELPSLQYLSHFALDSRWISYEQTEYLLRHMPQLKKFVFSGHSLEFVNGNMWERLIVQFLPLLQSFEFSISVRYSGENLDLNGLLLPFKTNFWSDQQWFFTFDYYPLESSENLYIYSVPCKMSSMYLKKPFNLQTLTTATSESQAYNNIISLNVSTYQPSIQSCSTTSARHYPNVEYLRINGNNEDGDYRIFYDKLMRLINISAVKNLRFKDVRSHSDVRSLLQGMTSLHSLSLNYDLFLRMTNEFNDQTLCSYWAKSITSLTLWHVDFIDIKLLKKFYKIFQNIRHFWLSPTSKNSIYIILSLLLRKRHKLKFLTISIDEIDLFRSSDFKNWFSNYIELNALQGDVELDDEEDLKLSLSFAELTQL</sequence>
<protein>
    <recommendedName>
        <fullName evidence="1">F-box domain-containing protein</fullName>
    </recommendedName>
</protein>
<dbReference type="Gene3D" id="3.80.10.10">
    <property type="entry name" value="Ribonuclease Inhibitor"/>
    <property type="match status" value="1"/>
</dbReference>
<proteinExistence type="predicted"/>
<dbReference type="AlphaFoldDB" id="A0A8S2SD08"/>
<evidence type="ECO:0000259" key="1">
    <source>
        <dbReference type="PROSITE" id="PS50181"/>
    </source>
</evidence>
<feature type="domain" description="F-box" evidence="1">
    <location>
        <begin position="1"/>
        <end position="48"/>
    </location>
</feature>
<dbReference type="EMBL" id="CAJOBA010048572">
    <property type="protein sequence ID" value="CAF4213989.1"/>
    <property type="molecule type" value="Genomic_DNA"/>
</dbReference>